<keyword evidence="6" id="KW-0472">Membrane</keyword>
<dbReference type="InterPro" id="IPR000700">
    <property type="entry name" value="PAS-assoc_C"/>
</dbReference>
<evidence type="ECO:0000313" key="13">
    <source>
        <dbReference type="Proteomes" id="UP001295463"/>
    </source>
</evidence>
<dbReference type="InterPro" id="IPR001610">
    <property type="entry name" value="PAC"/>
</dbReference>
<feature type="transmembrane region" description="Helical" evidence="6">
    <location>
        <begin position="255"/>
        <end position="277"/>
    </location>
</feature>
<feature type="signal peptide" evidence="7">
    <location>
        <begin position="1"/>
        <end position="24"/>
    </location>
</feature>
<dbReference type="InterPro" id="IPR036097">
    <property type="entry name" value="HisK_dim/P_sf"/>
</dbReference>
<dbReference type="PRINTS" id="PR00344">
    <property type="entry name" value="BCTRLSENSOR"/>
</dbReference>
<dbReference type="PANTHER" id="PTHR45339:SF1">
    <property type="entry name" value="HYBRID SIGNAL TRANSDUCTION HISTIDINE KINASE J"/>
    <property type="match status" value="1"/>
</dbReference>
<dbReference type="PROSITE" id="PS50109">
    <property type="entry name" value="HIS_KIN"/>
    <property type="match status" value="1"/>
</dbReference>
<reference evidence="12 13" key="1">
    <citation type="submission" date="2022-03" db="EMBL/GenBank/DDBJ databases">
        <authorList>
            <person name="Koch H."/>
        </authorList>
    </citation>
    <scope>NUCLEOTIDE SEQUENCE [LARGE SCALE GENOMIC DNA]</scope>
    <source>
        <strain evidence="12 13">G1</strain>
    </source>
</reference>
<accession>A0ABM9D7H1</accession>
<evidence type="ECO:0000256" key="2">
    <source>
        <dbReference type="ARBA" id="ARBA00012438"/>
    </source>
</evidence>
<dbReference type="InterPro" id="IPR035965">
    <property type="entry name" value="PAS-like_dom_sf"/>
</dbReference>
<dbReference type="InterPro" id="IPR005467">
    <property type="entry name" value="His_kinase_dom"/>
</dbReference>
<dbReference type="Gene3D" id="3.40.50.2300">
    <property type="match status" value="1"/>
</dbReference>
<dbReference type="InterPro" id="IPR013767">
    <property type="entry name" value="PAS_fold"/>
</dbReference>
<evidence type="ECO:0000259" key="11">
    <source>
        <dbReference type="PROSITE" id="PS50113"/>
    </source>
</evidence>
<dbReference type="InterPro" id="IPR003661">
    <property type="entry name" value="HisK_dim/P_dom"/>
</dbReference>
<dbReference type="Pfam" id="PF00512">
    <property type="entry name" value="HisKA"/>
    <property type="match status" value="1"/>
</dbReference>
<dbReference type="CDD" id="cd17546">
    <property type="entry name" value="REC_hyHK_CKI1_RcsC-like"/>
    <property type="match status" value="1"/>
</dbReference>
<dbReference type="InterPro" id="IPR001638">
    <property type="entry name" value="Solute-binding_3/MltF_N"/>
</dbReference>
<keyword evidence="12" id="KW-0418">Kinase</keyword>
<dbReference type="NCBIfam" id="TIGR00229">
    <property type="entry name" value="sensory_box"/>
    <property type="match status" value="1"/>
</dbReference>
<keyword evidence="6" id="KW-0812">Transmembrane</keyword>
<dbReference type="InterPro" id="IPR004358">
    <property type="entry name" value="Sig_transdc_His_kin-like_C"/>
</dbReference>
<protein>
    <recommendedName>
        <fullName evidence="2">histidine kinase</fullName>
        <ecNumber evidence="2">2.7.13.3</ecNumber>
    </recommendedName>
</protein>
<dbReference type="EMBL" id="OW150024">
    <property type="protein sequence ID" value="CAH2030435.1"/>
    <property type="molecule type" value="Genomic_DNA"/>
</dbReference>
<evidence type="ECO:0000256" key="6">
    <source>
        <dbReference type="SAM" id="Phobius"/>
    </source>
</evidence>
<dbReference type="Pfam" id="PF00989">
    <property type="entry name" value="PAS"/>
    <property type="match status" value="1"/>
</dbReference>
<feature type="modified residue" description="4-aspartylphosphate" evidence="5">
    <location>
        <position position="732"/>
    </location>
</feature>
<dbReference type="Gene3D" id="1.10.287.130">
    <property type="match status" value="1"/>
</dbReference>
<dbReference type="SUPFAM" id="SSF52172">
    <property type="entry name" value="CheY-like"/>
    <property type="match status" value="1"/>
</dbReference>
<dbReference type="InterPro" id="IPR001789">
    <property type="entry name" value="Sig_transdc_resp-reg_receiver"/>
</dbReference>
<dbReference type="CDD" id="cd00082">
    <property type="entry name" value="HisKA"/>
    <property type="match status" value="1"/>
</dbReference>
<keyword evidence="7" id="KW-0732">Signal</keyword>
<sequence>MIKLALRLIPCLTVLLLWAVAAQAAPSSIRVVMDDNYPPFIFKADDGRPHGILVDQWRLWEQKTGVKAELHPMPWAEAQRRMRAGEFDVIDTIFKTDERLKYYDFTPPYQTIDVPVYYAAELSGIRDASSLKGFTVAVKEGDAVIEFLHRHDITALATYPSYEAIIRAAAEHKVSVFSADQPAASYFLNKFGIVSQFRKTAPLYTGQLHRAVAKGNQELLTLVNQGFRQIPPEELEKIEQDWLGVPEEKRLAMKYLIIGLSAALIILMLLLASNWWLRGMVNRKTAQLQLSEAQYRELVQSANSVILRWKRDGTITFINDYGLRFFGFSSNELLGKPVQGTIVPKQQADGKNLLLMLHDIFENPDDFQQNTNQNITKDGRLVWVSWTNHPISDQQGTVSEMLSVGTDITELKEVESKLLLARQAAETANETKSLFLANMSHEIRTPLNAIVGINSLLAEQLPPGELKELSRDAVAAANNLLEIISDVLDLSRIEAGKLTIKPVPFEPRMLMRHLERMFTAMIRDKGLQFEVSLSHDLPDCLVADPARIQQIATNLLSNAVKFTEHGTIRLRLAGAPSADGRIALSLIVSDTGKGIMPQNLERIFSPFEQEDLTTTRKYGGTGLGLAISRLLAEMMGGNVTVQSTPGEGSTFTCTIPCERYGRMTAGADEVTVETAAGPIRRLKILVAEDSVVNSKMLEAILRMDGHRIRFAVNGQQAVEVWREEAFDLILMDIQMPVMDGMQATAAIRSAEAGSDRRIPIIALTAYAMNGDRERFLAAGMDDYLPKPVTVDQIRAMLAKAINTQLS</sequence>
<evidence type="ECO:0000259" key="9">
    <source>
        <dbReference type="PROSITE" id="PS50110"/>
    </source>
</evidence>
<evidence type="ECO:0000256" key="4">
    <source>
        <dbReference type="ARBA" id="ARBA00023012"/>
    </source>
</evidence>
<dbReference type="InterPro" id="IPR003594">
    <property type="entry name" value="HATPase_dom"/>
</dbReference>
<dbReference type="Gene3D" id="3.30.565.10">
    <property type="entry name" value="Histidine kinase-like ATPase, C-terminal domain"/>
    <property type="match status" value="1"/>
</dbReference>
<dbReference type="PROSITE" id="PS50112">
    <property type="entry name" value="PAS"/>
    <property type="match status" value="1"/>
</dbReference>
<dbReference type="PROSITE" id="PS50110">
    <property type="entry name" value="RESPONSE_REGULATORY"/>
    <property type="match status" value="1"/>
</dbReference>
<keyword evidence="3 5" id="KW-0597">Phosphoprotein</keyword>
<evidence type="ECO:0000256" key="1">
    <source>
        <dbReference type="ARBA" id="ARBA00000085"/>
    </source>
</evidence>
<name>A0ABM9D7H1_9BACT</name>
<dbReference type="GO" id="GO:0004673">
    <property type="term" value="F:protein histidine kinase activity"/>
    <property type="evidence" value="ECO:0007669"/>
    <property type="project" value="UniProtKB-EC"/>
</dbReference>
<dbReference type="EC" id="2.7.13.3" evidence="2"/>
<dbReference type="SUPFAM" id="SSF47384">
    <property type="entry name" value="Homodimeric domain of signal transducing histidine kinase"/>
    <property type="match status" value="1"/>
</dbReference>
<evidence type="ECO:0000313" key="12">
    <source>
        <dbReference type="EMBL" id="CAH2030435.1"/>
    </source>
</evidence>
<dbReference type="CDD" id="cd13706">
    <property type="entry name" value="PBP2_HisK_like_1"/>
    <property type="match status" value="1"/>
</dbReference>
<dbReference type="SMART" id="SM00448">
    <property type="entry name" value="REC"/>
    <property type="match status" value="1"/>
</dbReference>
<dbReference type="SUPFAM" id="SSF55785">
    <property type="entry name" value="PYP-like sensor domain (PAS domain)"/>
    <property type="match status" value="1"/>
</dbReference>
<evidence type="ECO:0000259" key="8">
    <source>
        <dbReference type="PROSITE" id="PS50109"/>
    </source>
</evidence>
<dbReference type="InterPro" id="IPR036890">
    <property type="entry name" value="HATPase_C_sf"/>
</dbReference>
<dbReference type="Proteomes" id="UP001295463">
    <property type="component" value="Chromosome"/>
</dbReference>
<dbReference type="CDD" id="cd16922">
    <property type="entry name" value="HATPase_EvgS-ArcB-TorS-like"/>
    <property type="match status" value="1"/>
</dbReference>
<keyword evidence="12" id="KW-0808">Transferase</keyword>
<dbReference type="SMART" id="SM00388">
    <property type="entry name" value="HisKA"/>
    <property type="match status" value="1"/>
</dbReference>
<dbReference type="SUPFAM" id="SSF55874">
    <property type="entry name" value="ATPase domain of HSP90 chaperone/DNA topoisomerase II/histidine kinase"/>
    <property type="match status" value="1"/>
</dbReference>
<evidence type="ECO:0000256" key="5">
    <source>
        <dbReference type="PROSITE-ProRule" id="PRU00169"/>
    </source>
</evidence>
<dbReference type="CDD" id="cd00130">
    <property type="entry name" value="PAS"/>
    <property type="match status" value="1"/>
</dbReference>
<evidence type="ECO:0000259" key="10">
    <source>
        <dbReference type="PROSITE" id="PS50112"/>
    </source>
</evidence>
<feature type="domain" description="PAS" evidence="10">
    <location>
        <begin position="291"/>
        <end position="364"/>
    </location>
</feature>
<dbReference type="SUPFAM" id="SSF53850">
    <property type="entry name" value="Periplasmic binding protein-like II"/>
    <property type="match status" value="1"/>
</dbReference>
<dbReference type="SMART" id="SM00062">
    <property type="entry name" value="PBPb"/>
    <property type="match status" value="1"/>
</dbReference>
<gene>
    <name evidence="12" type="ORF">GEAMG1_0623</name>
</gene>
<dbReference type="SMART" id="SM00086">
    <property type="entry name" value="PAC"/>
    <property type="match status" value="1"/>
</dbReference>
<keyword evidence="4" id="KW-0902">Two-component regulatory system</keyword>
<keyword evidence="13" id="KW-1185">Reference proteome</keyword>
<dbReference type="SMART" id="SM00091">
    <property type="entry name" value="PAS"/>
    <property type="match status" value="1"/>
</dbReference>
<dbReference type="SMART" id="SM00387">
    <property type="entry name" value="HATPase_c"/>
    <property type="match status" value="1"/>
</dbReference>
<dbReference type="Gene3D" id="3.40.190.10">
    <property type="entry name" value="Periplasmic binding protein-like II"/>
    <property type="match status" value="2"/>
</dbReference>
<feature type="domain" description="Response regulatory" evidence="9">
    <location>
        <begin position="683"/>
        <end position="801"/>
    </location>
</feature>
<comment type="catalytic activity">
    <reaction evidence="1">
        <text>ATP + protein L-histidine = ADP + protein N-phospho-L-histidine.</text>
        <dbReference type="EC" id="2.7.13.3"/>
    </reaction>
</comment>
<dbReference type="Pfam" id="PF00497">
    <property type="entry name" value="SBP_bac_3"/>
    <property type="match status" value="1"/>
</dbReference>
<organism evidence="12 13">
    <name type="scientific">Trichlorobacter ammonificans</name>
    <dbReference type="NCBI Taxonomy" id="2916410"/>
    <lineage>
        <taxon>Bacteria</taxon>
        <taxon>Pseudomonadati</taxon>
        <taxon>Thermodesulfobacteriota</taxon>
        <taxon>Desulfuromonadia</taxon>
        <taxon>Geobacterales</taxon>
        <taxon>Geobacteraceae</taxon>
        <taxon>Trichlorobacter</taxon>
    </lineage>
</organism>
<dbReference type="Pfam" id="PF00072">
    <property type="entry name" value="Response_reg"/>
    <property type="match status" value="1"/>
</dbReference>
<feature type="domain" description="PAC" evidence="11">
    <location>
        <begin position="368"/>
        <end position="420"/>
    </location>
</feature>
<proteinExistence type="predicted"/>
<feature type="domain" description="Histidine kinase" evidence="8">
    <location>
        <begin position="438"/>
        <end position="659"/>
    </location>
</feature>
<keyword evidence="6" id="KW-1133">Transmembrane helix</keyword>
<evidence type="ECO:0000256" key="7">
    <source>
        <dbReference type="SAM" id="SignalP"/>
    </source>
</evidence>
<evidence type="ECO:0000256" key="3">
    <source>
        <dbReference type="ARBA" id="ARBA00022553"/>
    </source>
</evidence>
<dbReference type="Gene3D" id="3.30.450.20">
    <property type="entry name" value="PAS domain"/>
    <property type="match status" value="1"/>
</dbReference>
<dbReference type="InterPro" id="IPR011006">
    <property type="entry name" value="CheY-like_superfamily"/>
</dbReference>
<dbReference type="RefSeq" id="WP_305731371.1">
    <property type="nucleotide sequence ID" value="NZ_OW150024.1"/>
</dbReference>
<dbReference type="PROSITE" id="PS50113">
    <property type="entry name" value="PAC"/>
    <property type="match status" value="1"/>
</dbReference>
<dbReference type="InterPro" id="IPR000014">
    <property type="entry name" value="PAS"/>
</dbReference>
<dbReference type="Pfam" id="PF02518">
    <property type="entry name" value="HATPase_c"/>
    <property type="match status" value="1"/>
</dbReference>
<feature type="chain" id="PRO_5046099554" description="histidine kinase" evidence="7">
    <location>
        <begin position="25"/>
        <end position="806"/>
    </location>
</feature>
<dbReference type="PANTHER" id="PTHR45339">
    <property type="entry name" value="HYBRID SIGNAL TRANSDUCTION HISTIDINE KINASE J"/>
    <property type="match status" value="1"/>
</dbReference>